<evidence type="ECO:0000259" key="7">
    <source>
        <dbReference type="Pfam" id="PF14509"/>
    </source>
</evidence>
<reference evidence="8 9" key="1">
    <citation type="submission" date="2023-09" db="EMBL/GenBank/DDBJ databases">
        <authorList>
            <person name="Rey-Velasco X."/>
        </authorList>
    </citation>
    <scope>NUCLEOTIDE SEQUENCE [LARGE SCALE GENOMIC DNA]</scope>
    <source>
        <strain evidence="8 9">F188</strain>
    </source>
</reference>
<dbReference type="Gene3D" id="2.70.98.10">
    <property type="match status" value="1"/>
</dbReference>
<evidence type="ECO:0000256" key="2">
    <source>
        <dbReference type="ARBA" id="ARBA00011245"/>
    </source>
</evidence>
<feature type="domain" description="Glycosyl-hydrolase 97 catalytic" evidence="5">
    <location>
        <begin position="294"/>
        <end position="472"/>
    </location>
</feature>
<dbReference type="InterPro" id="IPR052720">
    <property type="entry name" value="Glycosyl_hydrolase_97"/>
</dbReference>
<dbReference type="GO" id="GO:0016787">
    <property type="term" value="F:hydrolase activity"/>
    <property type="evidence" value="ECO:0007669"/>
    <property type="project" value="UniProtKB-KW"/>
</dbReference>
<evidence type="ECO:0000259" key="5">
    <source>
        <dbReference type="Pfam" id="PF10566"/>
    </source>
</evidence>
<dbReference type="Pfam" id="PF10566">
    <property type="entry name" value="Glyco_hydro_97"/>
    <property type="match status" value="1"/>
</dbReference>
<dbReference type="Proteomes" id="UP001261624">
    <property type="component" value="Unassembled WGS sequence"/>
</dbReference>
<dbReference type="PANTHER" id="PTHR35803">
    <property type="entry name" value="GLUCAN 1,4-ALPHA-GLUCOSIDASE SUSB-RELATED"/>
    <property type="match status" value="1"/>
</dbReference>
<dbReference type="EMBL" id="JAVRHM010000007">
    <property type="protein sequence ID" value="MDT0689714.1"/>
    <property type="molecule type" value="Genomic_DNA"/>
</dbReference>
<dbReference type="InterPro" id="IPR017853">
    <property type="entry name" value="GH"/>
</dbReference>
<dbReference type="PANTHER" id="PTHR35803:SF1">
    <property type="entry name" value="GLUCAN 1,4-ALPHA-GLUCOSIDASE SUSB"/>
    <property type="match status" value="1"/>
</dbReference>
<feature type="domain" description="Glycosyl-hydrolase 97 N-terminal" evidence="6">
    <location>
        <begin position="29"/>
        <end position="276"/>
    </location>
</feature>
<dbReference type="InterPro" id="IPR029483">
    <property type="entry name" value="GH97_C"/>
</dbReference>
<comment type="subunit">
    <text evidence="2">Monomer.</text>
</comment>
<proteinExistence type="predicted"/>
<dbReference type="PROSITE" id="PS51257">
    <property type="entry name" value="PROKAR_LIPOPROTEIN"/>
    <property type="match status" value="1"/>
</dbReference>
<dbReference type="InterPro" id="IPR014718">
    <property type="entry name" value="GH-type_carb-bd"/>
</dbReference>
<comment type="cofactor">
    <cofactor evidence="1">
        <name>Ca(2+)</name>
        <dbReference type="ChEBI" id="CHEBI:29108"/>
    </cofactor>
</comment>
<dbReference type="SUPFAM" id="SSF51445">
    <property type="entry name" value="(Trans)glycosidases"/>
    <property type="match status" value="1"/>
</dbReference>
<keyword evidence="4" id="KW-0175">Coiled coil</keyword>
<evidence type="ECO:0000256" key="3">
    <source>
        <dbReference type="ARBA" id="ARBA00022837"/>
    </source>
</evidence>
<gene>
    <name evidence="8" type="ORF">RM549_07945</name>
</gene>
<accession>A0ABU3E200</accession>
<keyword evidence="9" id="KW-1185">Reference proteome</keyword>
<evidence type="ECO:0000256" key="1">
    <source>
        <dbReference type="ARBA" id="ARBA00001913"/>
    </source>
</evidence>
<keyword evidence="8" id="KW-0378">Hydrolase</keyword>
<feature type="coiled-coil region" evidence="4">
    <location>
        <begin position="99"/>
        <end position="126"/>
    </location>
</feature>
<dbReference type="RefSeq" id="WP_311683515.1">
    <property type="nucleotide sequence ID" value="NZ_JAVRHM010000007.1"/>
</dbReference>
<dbReference type="Pfam" id="PF14509">
    <property type="entry name" value="GH97_C"/>
    <property type="match status" value="1"/>
</dbReference>
<dbReference type="Pfam" id="PF14508">
    <property type="entry name" value="GH97_N"/>
    <property type="match status" value="1"/>
</dbReference>
<protein>
    <submittedName>
        <fullName evidence="8">Glycoside hydrolase family 97 protein</fullName>
    </submittedName>
</protein>
<evidence type="ECO:0000256" key="4">
    <source>
        <dbReference type="SAM" id="Coils"/>
    </source>
</evidence>
<sequence>MIKRLSILPALFISLISCGQQEETTIHELNSPDGQNKIKFELSNNSPNYSVSHGDTEIISPSEMGFVLRNNDSLSKNFEITSVEESSFDETWEQVWGEKRNIRNNYNQLVINLQEKNEKQRKLQVQFRAFDDGVAFRYVFPEQGINDSVLIMDELTTFRLKDDGEAWWIPAYHEQRYENLFEATPVSELDTVHTPLTIESENGLAISFHEANLTDFASMTLEKTSGTELKANLVPWADGVKVRTTGSFTTPWRTIQIGEEPTDLITSYLILNLNEPNKIEDTSWIEPVKYIGIWWGMHIGKYTFWEGENHGASTKNAKEHIDYANQLGIDHLLIEGWNEGWTPSWYENALHQFSFTDATDDFDLKEVTDYAAENGVEIIGYHETGSNIDNYLKQIDSAFALYNEVGISEVKIGHVGSMLNMKEWHHGQFGVNYFRYVLEKAAEHKLTVLFHEPIKDTGERRTYPNMLAREGARGIEYNAWSDGNPPEHVTILPFTRFLAGPMDFTAGILDVEVSQGYPGRRVHSTSAKQLALLVTVYSPIQMLADLPENYVDKPEFQFLKDVPMDWEDTKVLNGEIGDYITTVRKDIDSDDWYLGSITDENARDLEISLSFLDEGATYEAQIYADAEGTGYQNNPSEVKITNKEVTAADKLTLELGASGGAAISFKKL</sequence>
<dbReference type="InterPro" id="IPR013785">
    <property type="entry name" value="Aldolase_TIM"/>
</dbReference>
<name>A0ABU3E200_9FLAO</name>
<evidence type="ECO:0000313" key="9">
    <source>
        <dbReference type="Proteomes" id="UP001261624"/>
    </source>
</evidence>
<feature type="domain" description="Glycosyl-hydrolase 97 C-terminal oligomerisation" evidence="7">
    <location>
        <begin position="565"/>
        <end position="666"/>
    </location>
</feature>
<dbReference type="InterPro" id="IPR029486">
    <property type="entry name" value="GH97_N"/>
</dbReference>
<organism evidence="8 9">
    <name type="scientific">Autumnicola patrickiae</name>
    <dbReference type="NCBI Taxonomy" id="3075591"/>
    <lineage>
        <taxon>Bacteria</taxon>
        <taxon>Pseudomonadati</taxon>
        <taxon>Bacteroidota</taxon>
        <taxon>Flavobacteriia</taxon>
        <taxon>Flavobacteriales</taxon>
        <taxon>Flavobacteriaceae</taxon>
        <taxon>Autumnicola</taxon>
    </lineage>
</organism>
<evidence type="ECO:0000259" key="6">
    <source>
        <dbReference type="Pfam" id="PF14508"/>
    </source>
</evidence>
<evidence type="ECO:0000313" key="8">
    <source>
        <dbReference type="EMBL" id="MDT0689714.1"/>
    </source>
</evidence>
<keyword evidence="3" id="KW-0106">Calcium</keyword>
<dbReference type="Gene3D" id="3.20.20.70">
    <property type="entry name" value="Aldolase class I"/>
    <property type="match status" value="1"/>
</dbReference>
<dbReference type="InterPro" id="IPR019563">
    <property type="entry name" value="GH97_catalytic"/>
</dbReference>
<comment type="caution">
    <text evidence="8">The sequence shown here is derived from an EMBL/GenBank/DDBJ whole genome shotgun (WGS) entry which is preliminary data.</text>
</comment>